<keyword evidence="2" id="KW-1185">Reference proteome</keyword>
<protein>
    <submittedName>
        <fullName evidence="1">Uncharacterized protein</fullName>
    </submittedName>
</protein>
<dbReference type="Proteomes" id="UP000298493">
    <property type="component" value="Unassembled WGS sequence"/>
</dbReference>
<dbReference type="AlphaFoldDB" id="A0A4Z1PAT2"/>
<comment type="caution">
    <text evidence="1">The sequence shown here is derived from an EMBL/GenBank/DDBJ whole genome shotgun (WGS) entry which is preliminary data.</text>
</comment>
<organism evidence="1 2">
    <name type="scientific">Venturia nashicola</name>
    <dbReference type="NCBI Taxonomy" id="86259"/>
    <lineage>
        <taxon>Eukaryota</taxon>
        <taxon>Fungi</taxon>
        <taxon>Dikarya</taxon>
        <taxon>Ascomycota</taxon>
        <taxon>Pezizomycotina</taxon>
        <taxon>Dothideomycetes</taxon>
        <taxon>Pleosporomycetidae</taxon>
        <taxon>Venturiales</taxon>
        <taxon>Venturiaceae</taxon>
        <taxon>Venturia</taxon>
    </lineage>
</organism>
<proteinExistence type="predicted"/>
<evidence type="ECO:0000313" key="1">
    <source>
        <dbReference type="EMBL" id="TID25745.1"/>
    </source>
</evidence>
<gene>
    <name evidence="1" type="ORF">E6O75_ATG03608</name>
</gene>
<reference evidence="1 2" key="1">
    <citation type="submission" date="2019-04" db="EMBL/GenBank/DDBJ databases">
        <title>High contiguity whole genome sequence and gene annotation resource for two Venturia nashicola isolates.</title>
        <authorList>
            <person name="Prokchorchik M."/>
            <person name="Won K."/>
            <person name="Lee Y."/>
            <person name="Choi E.D."/>
            <person name="Segonzac C."/>
            <person name="Sohn K.H."/>
        </authorList>
    </citation>
    <scope>NUCLEOTIDE SEQUENCE [LARGE SCALE GENOMIC DNA]</scope>
    <source>
        <strain evidence="1 2">PRI2</strain>
    </source>
</reference>
<evidence type="ECO:0000313" key="2">
    <source>
        <dbReference type="Proteomes" id="UP000298493"/>
    </source>
</evidence>
<dbReference type="EMBL" id="SNSC02000003">
    <property type="protein sequence ID" value="TID25745.1"/>
    <property type="molecule type" value="Genomic_DNA"/>
</dbReference>
<accession>A0A4Z1PAT2</accession>
<sequence length="85" mass="9787">MDAGRCLIVRFLQCHAHLNACIHIIDDGMVASLIEYSLMSGMIWSTRMSVMGEQRQWCLNLYHRRWWDLVGAAAEETSDFEVAEP</sequence>
<name>A0A4Z1PAT2_9PEZI</name>